<evidence type="ECO:0000256" key="1">
    <source>
        <dbReference type="ARBA" id="ARBA00022553"/>
    </source>
</evidence>
<dbReference type="EMBL" id="QMDL01000002">
    <property type="protein sequence ID" value="RMJ04187.1"/>
    <property type="molecule type" value="Genomic_DNA"/>
</dbReference>
<dbReference type="PANTHER" id="PTHR12962:SF1">
    <property type="entry name" value="COLD SHOCK DOMAIN-CONTAINING PROTEIN CG9705"/>
    <property type="match status" value="1"/>
</dbReference>
<dbReference type="Gene3D" id="2.40.50.140">
    <property type="entry name" value="Nucleic acid-binding proteins"/>
    <property type="match status" value="1"/>
</dbReference>
<name>A0A3M2RFU8_9GAMM</name>
<dbReference type="AlphaFoldDB" id="A0A3M2RFU8"/>
<dbReference type="Proteomes" id="UP000265903">
    <property type="component" value="Unassembled WGS sequence"/>
</dbReference>
<dbReference type="PROSITE" id="PS00352">
    <property type="entry name" value="CSD_1"/>
    <property type="match status" value="1"/>
</dbReference>
<dbReference type="InterPro" id="IPR002059">
    <property type="entry name" value="CSP_DNA-bd"/>
</dbReference>
<evidence type="ECO:0000313" key="6">
    <source>
        <dbReference type="Proteomes" id="UP000265903"/>
    </source>
</evidence>
<feature type="transmembrane region" description="Helical" evidence="3">
    <location>
        <begin position="80"/>
        <end position="99"/>
    </location>
</feature>
<dbReference type="GO" id="GO:0003730">
    <property type="term" value="F:mRNA 3'-UTR binding"/>
    <property type="evidence" value="ECO:0007669"/>
    <property type="project" value="TreeGrafter"/>
</dbReference>
<dbReference type="Pfam" id="PF00313">
    <property type="entry name" value="CSD"/>
    <property type="match status" value="1"/>
</dbReference>
<keyword evidence="6" id="KW-1185">Reference proteome</keyword>
<dbReference type="Pfam" id="PF06961">
    <property type="entry name" value="DUF1294"/>
    <property type="match status" value="1"/>
</dbReference>
<dbReference type="SMART" id="SM00357">
    <property type="entry name" value="CSP"/>
    <property type="match status" value="1"/>
</dbReference>
<dbReference type="InterPro" id="IPR010718">
    <property type="entry name" value="DUF1294"/>
</dbReference>
<dbReference type="InterPro" id="IPR019844">
    <property type="entry name" value="CSD_CS"/>
</dbReference>
<comment type="caution">
    <text evidence="5">The sequence shown here is derived from an EMBL/GenBank/DDBJ whole genome shotgun (WGS) entry which is preliminary data.</text>
</comment>
<feature type="transmembrane region" description="Helical" evidence="3">
    <location>
        <begin position="105"/>
        <end position="124"/>
    </location>
</feature>
<evidence type="ECO:0000256" key="3">
    <source>
        <dbReference type="SAM" id="Phobius"/>
    </source>
</evidence>
<accession>A0A3M2RFU8</accession>
<dbReference type="OrthoDB" id="72963at2"/>
<dbReference type="CDD" id="cd04458">
    <property type="entry name" value="CSP_CDS"/>
    <property type="match status" value="1"/>
</dbReference>
<dbReference type="GO" id="GO:0043488">
    <property type="term" value="P:regulation of mRNA stability"/>
    <property type="evidence" value="ECO:0007669"/>
    <property type="project" value="TreeGrafter"/>
</dbReference>
<evidence type="ECO:0000313" key="5">
    <source>
        <dbReference type="EMBL" id="RMJ04187.1"/>
    </source>
</evidence>
<comment type="subcellular location">
    <subcellularLocation>
        <location evidence="2">Cytoplasm</location>
    </subcellularLocation>
</comment>
<dbReference type="InterPro" id="IPR012340">
    <property type="entry name" value="NA-bd_OB-fold"/>
</dbReference>
<dbReference type="SUPFAM" id="SSF50249">
    <property type="entry name" value="Nucleic acid-binding proteins"/>
    <property type="match status" value="1"/>
</dbReference>
<dbReference type="RefSeq" id="WP_114334722.1">
    <property type="nucleotide sequence ID" value="NZ_QMDL01000002.1"/>
</dbReference>
<feature type="domain" description="CSD" evidence="4">
    <location>
        <begin position="2"/>
        <end position="66"/>
    </location>
</feature>
<keyword evidence="3" id="KW-0812">Transmembrane</keyword>
<proteinExistence type="predicted"/>
<sequence>MNQKGSLTSWNDTKGFGFITPENGGDRVFAHISAYQGQGRPSSGRQVNFALTKDKQGRLRASQFQYAGAARLGASVAPGVWWALLIAAGVLGALSLLSWLGYVPLLVPAAYGVMSLITFLMYAVDKGAAERGNRRVPEGRLHLFELLCGWPGALVGQQFFRHKTRKTSFQATFWLQVLLNLAVLGWLLTWPEAESARQALGIKPVWLIQMSL</sequence>
<dbReference type="PANTHER" id="PTHR12962">
    <property type="entry name" value="CALCIUM-REGULATED HEAT STABLE PROTEIN CRHSP-24-RELATED"/>
    <property type="match status" value="1"/>
</dbReference>
<keyword evidence="1" id="KW-0597">Phosphoprotein</keyword>
<feature type="transmembrane region" description="Helical" evidence="3">
    <location>
        <begin position="171"/>
        <end position="190"/>
    </location>
</feature>
<dbReference type="GO" id="GO:0005829">
    <property type="term" value="C:cytosol"/>
    <property type="evidence" value="ECO:0007669"/>
    <property type="project" value="UniProtKB-ARBA"/>
</dbReference>
<evidence type="ECO:0000256" key="2">
    <source>
        <dbReference type="RuleBase" id="RU000408"/>
    </source>
</evidence>
<reference evidence="5 6" key="1">
    <citation type="submission" date="2018-08" db="EMBL/GenBank/DDBJ databases">
        <title>Whole Genome Sequence of the Moderate Halophilic Marine Bacterium Marinobacter litoralis Sw-45.</title>
        <authorList>
            <person name="Musa H."/>
        </authorList>
    </citation>
    <scope>NUCLEOTIDE SEQUENCE [LARGE SCALE GENOMIC DNA]</scope>
    <source>
        <strain evidence="5 6">Sw-45</strain>
    </source>
</reference>
<dbReference type="PROSITE" id="PS51857">
    <property type="entry name" value="CSD_2"/>
    <property type="match status" value="1"/>
</dbReference>
<keyword evidence="3" id="KW-0472">Membrane</keyword>
<protein>
    <submittedName>
        <fullName evidence="5">Cold shock-like protein CspE</fullName>
    </submittedName>
</protein>
<dbReference type="InterPro" id="IPR052069">
    <property type="entry name" value="Ca-reg_mRNA-binding_domain"/>
</dbReference>
<dbReference type="InterPro" id="IPR011129">
    <property type="entry name" value="CSD"/>
</dbReference>
<gene>
    <name evidence="5" type="primary">cspE_2</name>
    <name evidence="5" type="ORF">DOQ08_01507</name>
</gene>
<keyword evidence="3" id="KW-1133">Transmembrane helix</keyword>
<organism evidence="5 6">
    <name type="scientific">Marinobacter litoralis</name>
    <dbReference type="NCBI Taxonomy" id="187981"/>
    <lineage>
        <taxon>Bacteria</taxon>
        <taxon>Pseudomonadati</taxon>
        <taxon>Pseudomonadota</taxon>
        <taxon>Gammaproteobacteria</taxon>
        <taxon>Pseudomonadales</taxon>
        <taxon>Marinobacteraceae</taxon>
        <taxon>Marinobacter</taxon>
    </lineage>
</organism>
<evidence type="ECO:0000259" key="4">
    <source>
        <dbReference type="PROSITE" id="PS51857"/>
    </source>
</evidence>